<organism evidence="1 2">
    <name type="scientific">Caenorhabditis angaria</name>
    <dbReference type="NCBI Taxonomy" id="860376"/>
    <lineage>
        <taxon>Eukaryota</taxon>
        <taxon>Metazoa</taxon>
        <taxon>Ecdysozoa</taxon>
        <taxon>Nematoda</taxon>
        <taxon>Chromadorea</taxon>
        <taxon>Rhabditida</taxon>
        <taxon>Rhabditina</taxon>
        <taxon>Rhabditomorpha</taxon>
        <taxon>Rhabditoidea</taxon>
        <taxon>Rhabditidae</taxon>
        <taxon>Peloderinae</taxon>
        <taxon>Caenorhabditis</taxon>
    </lineage>
</organism>
<dbReference type="EMBL" id="CANHGI010000002">
    <property type="protein sequence ID" value="CAI5443584.1"/>
    <property type="molecule type" value="Genomic_DNA"/>
</dbReference>
<keyword evidence="2" id="KW-1185">Reference proteome</keyword>
<protein>
    <submittedName>
        <fullName evidence="1">Uncharacterized protein</fullName>
    </submittedName>
</protein>
<dbReference type="Proteomes" id="UP001152747">
    <property type="component" value="Unassembled WGS sequence"/>
</dbReference>
<evidence type="ECO:0000313" key="2">
    <source>
        <dbReference type="Proteomes" id="UP001152747"/>
    </source>
</evidence>
<gene>
    <name evidence="1" type="ORF">CAMP_LOCUS6221</name>
</gene>
<accession>A0A9P1IE68</accession>
<comment type="caution">
    <text evidence="1">The sequence shown here is derived from an EMBL/GenBank/DDBJ whole genome shotgun (WGS) entry which is preliminary data.</text>
</comment>
<proteinExistence type="predicted"/>
<reference evidence="1" key="1">
    <citation type="submission" date="2022-11" db="EMBL/GenBank/DDBJ databases">
        <authorList>
            <person name="Kikuchi T."/>
        </authorList>
    </citation>
    <scope>NUCLEOTIDE SEQUENCE</scope>
    <source>
        <strain evidence="1">PS1010</strain>
    </source>
</reference>
<sequence length="202" mass="24107">MNLEQLALCAKKGNSYYKLKLLIEIEKQPQFQMEEISRQKFKNTFGNYYAKIIGYELYAIYHNDQLHNPLLIIALTRRRNIPFDILEQSRINYYLKNPVKVCVIWNTMSRDIPTFTDQDDDDYTDFQEYRDQLNTMEISPIFKALIDGKVVRKECYEFIFSSGIESYRYRNKFMKSIETKLSSKTTANQLKSLFSDFKKSQK</sequence>
<evidence type="ECO:0000313" key="1">
    <source>
        <dbReference type="EMBL" id="CAI5443584.1"/>
    </source>
</evidence>
<dbReference type="AlphaFoldDB" id="A0A9P1IE68"/>
<name>A0A9P1IE68_9PELO</name>